<reference evidence="2 3" key="1">
    <citation type="submission" date="2019-07" db="EMBL/GenBank/DDBJ databases">
        <title>The pathways for chlorine oxyanion respiration interact through the shared metabolite chlorate.</title>
        <authorList>
            <person name="Barnum T.P."/>
            <person name="Cheng Y."/>
            <person name="Hill K.A."/>
            <person name="Lucas L.N."/>
            <person name="Carlson H.K."/>
            <person name="Coates J.D."/>
        </authorList>
    </citation>
    <scope>NUCLEOTIDE SEQUENCE [LARGE SCALE GENOMIC DNA]</scope>
    <source>
        <strain evidence="2 3">SFB-3</strain>
    </source>
</reference>
<dbReference type="PANTHER" id="PTHR35024:SF4">
    <property type="entry name" value="POLYMER-FORMING CYTOSKELETAL PROTEIN"/>
    <property type="match status" value="1"/>
</dbReference>
<dbReference type="RefSeq" id="WP_144309845.1">
    <property type="nucleotide sequence ID" value="NZ_VMNK01000010.1"/>
</dbReference>
<evidence type="ECO:0000313" key="2">
    <source>
        <dbReference type="EMBL" id="TVO55936.1"/>
    </source>
</evidence>
<dbReference type="Pfam" id="PF04519">
    <property type="entry name" value="Bactofilin"/>
    <property type="match status" value="1"/>
</dbReference>
<protein>
    <submittedName>
        <fullName evidence="2">Polymer-forming cytoskeletal protein</fullName>
    </submittedName>
</protein>
<gene>
    <name evidence="2" type="ORF">FHP91_12060</name>
</gene>
<evidence type="ECO:0000256" key="1">
    <source>
        <dbReference type="ARBA" id="ARBA00044755"/>
    </source>
</evidence>
<dbReference type="AlphaFoldDB" id="A0A557QSY5"/>
<comment type="similarity">
    <text evidence="1">Belongs to the bactofilin family.</text>
</comment>
<sequence length="166" mass="17563">MSLITRRPTQAPTNFSALRQDNAPRRLSIDPVAENITTVISADSEIEGTLSFRQGVKIDGVVKGDIKFGLNDGLCIVSKGGSVEGSIRGPRALIMGEVEGDVEVAGMLVLAPTAVIIGSVKCAKFIVYDGAAITGSIETRKPNDTVNHQDEQSTDNTVVVQIGRRA</sequence>
<dbReference type="PANTHER" id="PTHR35024">
    <property type="entry name" value="HYPOTHETICAL CYTOSOLIC PROTEIN"/>
    <property type="match status" value="1"/>
</dbReference>
<proteinExistence type="inferred from homology"/>
<dbReference type="EMBL" id="VMNK01000010">
    <property type="protein sequence ID" value="TVO55936.1"/>
    <property type="molecule type" value="Genomic_DNA"/>
</dbReference>
<dbReference type="Proteomes" id="UP000319502">
    <property type="component" value="Unassembled WGS sequence"/>
</dbReference>
<dbReference type="InterPro" id="IPR007607">
    <property type="entry name" value="BacA/B"/>
</dbReference>
<name>A0A557QSY5_9RHOO</name>
<comment type="caution">
    <text evidence="2">The sequence shown here is derived from an EMBL/GenBank/DDBJ whole genome shotgun (WGS) entry which is preliminary data.</text>
</comment>
<keyword evidence="3" id="KW-1185">Reference proteome</keyword>
<organism evidence="2 3">
    <name type="scientific">Denitromonas halophila</name>
    <dbReference type="NCBI Taxonomy" id="1629404"/>
    <lineage>
        <taxon>Bacteria</taxon>
        <taxon>Pseudomonadati</taxon>
        <taxon>Pseudomonadota</taxon>
        <taxon>Betaproteobacteria</taxon>
        <taxon>Rhodocyclales</taxon>
        <taxon>Zoogloeaceae</taxon>
        <taxon>Denitromonas</taxon>
    </lineage>
</organism>
<accession>A0A557QSY5</accession>
<evidence type="ECO:0000313" key="3">
    <source>
        <dbReference type="Proteomes" id="UP000319502"/>
    </source>
</evidence>
<dbReference type="OrthoDB" id="8903691at2"/>